<sequence>MEMASGGEMYDRVVAKGRYSENEARQALKMLLSGLSYLHSIRVTHRDLKPENLLYSDARSEASTKSTRSIRSVTRSDHGHRVDPREVDQLANDLKRAAQSTKNYGALKRLADFEATIANLMEQISLLGTRWTTFITWLPDQTARNERDRKMCNYTQVDDGADDATDQTRAILASIRNLSEKYRLHMTTNLASSETKREDFRSEELNIVSGTLTSIALLKITLPTFDDNTTEWKRLFQLFSSMIDDNRNLPDIAKLNYLIMSLQGSAA</sequence>
<dbReference type="PANTHER" id="PTHR24347">
    <property type="entry name" value="SERINE/THREONINE-PROTEIN KINASE"/>
    <property type="match status" value="1"/>
</dbReference>
<dbReference type="Pfam" id="PF00069">
    <property type="entry name" value="Pkinase"/>
    <property type="match status" value="1"/>
</dbReference>
<dbReference type="PROSITE" id="PS50011">
    <property type="entry name" value="PROTEIN_KINASE_DOM"/>
    <property type="match status" value="1"/>
</dbReference>
<keyword evidence="3" id="KW-1185">Reference proteome</keyword>
<evidence type="ECO:0000313" key="3">
    <source>
        <dbReference type="Proteomes" id="UP000095283"/>
    </source>
</evidence>
<evidence type="ECO:0000256" key="1">
    <source>
        <dbReference type="SAM" id="MobiDB-lite"/>
    </source>
</evidence>
<name>A0A1I7WCD6_HETBA</name>
<dbReference type="GO" id="GO:0004672">
    <property type="term" value="F:protein kinase activity"/>
    <property type="evidence" value="ECO:0007669"/>
    <property type="project" value="InterPro"/>
</dbReference>
<dbReference type="GO" id="GO:0005524">
    <property type="term" value="F:ATP binding"/>
    <property type="evidence" value="ECO:0007669"/>
    <property type="project" value="InterPro"/>
</dbReference>
<proteinExistence type="predicted"/>
<evidence type="ECO:0000313" key="4">
    <source>
        <dbReference type="WBParaSite" id="Hba_02349"/>
    </source>
</evidence>
<evidence type="ECO:0000259" key="2">
    <source>
        <dbReference type="PROSITE" id="PS50011"/>
    </source>
</evidence>
<protein>
    <submittedName>
        <fullName evidence="4">Protein kinase domain-containing protein</fullName>
    </submittedName>
</protein>
<dbReference type="InterPro" id="IPR011009">
    <property type="entry name" value="Kinase-like_dom_sf"/>
</dbReference>
<organism evidence="3 4">
    <name type="scientific">Heterorhabditis bacteriophora</name>
    <name type="common">Entomopathogenic nematode worm</name>
    <dbReference type="NCBI Taxonomy" id="37862"/>
    <lineage>
        <taxon>Eukaryota</taxon>
        <taxon>Metazoa</taxon>
        <taxon>Ecdysozoa</taxon>
        <taxon>Nematoda</taxon>
        <taxon>Chromadorea</taxon>
        <taxon>Rhabditida</taxon>
        <taxon>Rhabditina</taxon>
        <taxon>Rhabditomorpha</taxon>
        <taxon>Strongyloidea</taxon>
        <taxon>Heterorhabditidae</taxon>
        <taxon>Heterorhabditis</taxon>
    </lineage>
</organism>
<feature type="domain" description="Protein kinase" evidence="2">
    <location>
        <begin position="1"/>
        <end position="201"/>
    </location>
</feature>
<dbReference type="InterPro" id="IPR005312">
    <property type="entry name" value="DUF1759"/>
</dbReference>
<dbReference type="Proteomes" id="UP000095283">
    <property type="component" value="Unplaced"/>
</dbReference>
<dbReference type="AlphaFoldDB" id="A0A1I7WCD6"/>
<dbReference type="PROSITE" id="PS00108">
    <property type="entry name" value="PROTEIN_KINASE_ST"/>
    <property type="match status" value="1"/>
</dbReference>
<reference evidence="4" key="1">
    <citation type="submission" date="2016-11" db="UniProtKB">
        <authorList>
            <consortium name="WormBaseParasite"/>
        </authorList>
    </citation>
    <scope>IDENTIFICATION</scope>
</reference>
<dbReference type="InterPro" id="IPR000719">
    <property type="entry name" value="Prot_kinase_dom"/>
</dbReference>
<dbReference type="WBParaSite" id="Hba_02349">
    <property type="protein sequence ID" value="Hba_02349"/>
    <property type="gene ID" value="Hba_02349"/>
</dbReference>
<dbReference type="InterPro" id="IPR008271">
    <property type="entry name" value="Ser/Thr_kinase_AS"/>
</dbReference>
<feature type="region of interest" description="Disordered" evidence="1">
    <location>
        <begin position="59"/>
        <end position="80"/>
    </location>
</feature>
<dbReference type="Pfam" id="PF03564">
    <property type="entry name" value="DUF1759"/>
    <property type="match status" value="1"/>
</dbReference>
<accession>A0A1I7WCD6</accession>
<dbReference type="Gene3D" id="1.10.510.10">
    <property type="entry name" value="Transferase(Phosphotransferase) domain 1"/>
    <property type="match status" value="1"/>
</dbReference>
<dbReference type="SUPFAM" id="SSF56112">
    <property type="entry name" value="Protein kinase-like (PK-like)"/>
    <property type="match status" value="1"/>
</dbReference>
<feature type="compositionally biased region" description="Polar residues" evidence="1">
    <location>
        <begin position="61"/>
        <end position="73"/>
    </location>
</feature>